<evidence type="ECO:0000313" key="2">
    <source>
        <dbReference type="Proteomes" id="UP001595699"/>
    </source>
</evidence>
<accession>A0ABV7Y6C3</accession>
<dbReference type="Proteomes" id="UP001595699">
    <property type="component" value="Unassembled WGS sequence"/>
</dbReference>
<gene>
    <name evidence="1" type="ORF">ACFOUW_05710</name>
</gene>
<proteinExistence type="predicted"/>
<organism evidence="1 2">
    <name type="scientific">Tenggerimyces flavus</name>
    <dbReference type="NCBI Taxonomy" id="1708749"/>
    <lineage>
        <taxon>Bacteria</taxon>
        <taxon>Bacillati</taxon>
        <taxon>Actinomycetota</taxon>
        <taxon>Actinomycetes</taxon>
        <taxon>Propionibacteriales</taxon>
        <taxon>Nocardioidaceae</taxon>
        <taxon>Tenggerimyces</taxon>
    </lineage>
</organism>
<comment type="caution">
    <text evidence="1">The sequence shown here is derived from an EMBL/GenBank/DDBJ whole genome shotgun (WGS) entry which is preliminary data.</text>
</comment>
<reference evidence="2" key="1">
    <citation type="journal article" date="2019" name="Int. J. Syst. Evol. Microbiol.">
        <title>The Global Catalogue of Microorganisms (GCM) 10K type strain sequencing project: providing services to taxonomists for standard genome sequencing and annotation.</title>
        <authorList>
            <consortium name="The Broad Institute Genomics Platform"/>
            <consortium name="The Broad Institute Genome Sequencing Center for Infectious Disease"/>
            <person name="Wu L."/>
            <person name="Ma J."/>
        </authorList>
    </citation>
    <scope>NUCLEOTIDE SEQUENCE [LARGE SCALE GENOMIC DNA]</scope>
    <source>
        <strain evidence="2">CGMCC 4.7241</strain>
    </source>
</reference>
<name>A0ABV7Y6C3_9ACTN</name>
<dbReference type="EMBL" id="JBHRZH010000005">
    <property type="protein sequence ID" value="MFC3760324.1"/>
    <property type="molecule type" value="Genomic_DNA"/>
</dbReference>
<evidence type="ECO:0000313" key="1">
    <source>
        <dbReference type="EMBL" id="MFC3760324.1"/>
    </source>
</evidence>
<protein>
    <submittedName>
        <fullName evidence="1">Uncharacterized protein</fullName>
    </submittedName>
</protein>
<keyword evidence="2" id="KW-1185">Reference proteome</keyword>
<dbReference type="RefSeq" id="WP_205122622.1">
    <property type="nucleotide sequence ID" value="NZ_JAFBCM010000001.1"/>
</dbReference>
<sequence length="73" mass="8719">MPLRARGTHRRHVDRDAMREEHVERVAAYESPYNPRHLRPLDEKVVDDHHQVPREQVEAVRTWMESPRATGEQ</sequence>